<proteinExistence type="predicted"/>
<evidence type="ECO:0000313" key="1">
    <source>
        <dbReference type="EMBL" id="EMN00086.1"/>
    </source>
</evidence>
<gene>
    <name evidence="1" type="ORF">LEP1GSC035_3657</name>
</gene>
<protein>
    <submittedName>
        <fullName evidence="1">Uncharacterized protein</fullName>
    </submittedName>
</protein>
<dbReference type="Proteomes" id="UP000012099">
    <property type="component" value="Unassembled WGS sequence"/>
</dbReference>
<evidence type="ECO:0000313" key="2">
    <source>
        <dbReference type="Proteomes" id="UP000012099"/>
    </source>
</evidence>
<dbReference type="EMBL" id="AHMH02000105">
    <property type="protein sequence ID" value="EMN00086.1"/>
    <property type="molecule type" value="Genomic_DNA"/>
</dbReference>
<reference evidence="1 2" key="1">
    <citation type="submission" date="2013-01" db="EMBL/GenBank/DDBJ databases">
        <authorList>
            <person name="Harkins D.M."/>
            <person name="Durkin A.S."/>
            <person name="Brinkac L.M."/>
            <person name="Haft D.H."/>
            <person name="Selengut J.D."/>
            <person name="Sanka R."/>
            <person name="DePew J."/>
            <person name="Purushe J."/>
            <person name="Whelen A.C."/>
            <person name="Vinetz J.M."/>
            <person name="Sutton G.G."/>
            <person name="Nierman W.C."/>
            <person name="Fouts D.E."/>
        </authorList>
    </citation>
    <scope>NUCLEOTIDE SEQUENCE [LARGE SCALE GENOMIC DNA]</scope>
    <source>
        <strain evidence="1 2">2007001578</strain>
    </source>
</reference>
<accession>A0ABP2T723</accession>
<sequence length="37" mass="4535">MTSFNPNYRIFATEEYINTRMSLFPKLECEELFQKSR</sequence>
<organism evidence="1 2">
    <name type="scientific">Leptospira noguchii str. 2007001578</name>
    <dbReference type="NCBI Taxonomy" id="1049974"/>
    <lineage>
        <taxon>Bacteria</taxon>
        <taxon>Pseudomonadati</taxon>
        <taxon>Spirochaetota</taxon>
        <taxon>Spirochaetia</taxon>
        <taxon>Leptospirales</taxon>
        <taxon>Leptospiraceae</taxon>
        <taxon>Leptospira</taxon>
    </lineage>
</organism>
<name>A0ABP2T723_9LEPT</name>
<comment type="caution">
    <text evidence="1">The sequence shown here is derived from an EMBL/GenBank/DDBJ whole genome shotgun (WGS) entry which is preliminary data.</text>
</comment>
<keyword evidence="2" id="KW-1185">Reference proteome</keyword>